<feature type="domain" description="NADP-dependent oxidoreductase" evidence="5">
    <location>
        <begin position="16"/>
        <end position="340"/>
    </location>
</feature>
<dbReference type="InterPro" id="IPR050523">
    <property type="entry name" value="AKR_Detox_Biosynth"/>
</dbReference>
<proteinExistence type="inferred from homology"/>
<dbReference type="PANTHER" id="PTHR43364:SF4">
    <property type="entry name" value="NAD(P)-LINKED OXIDOREDUCTASE SUPERFAMILY PROTEIN"/>
    <property type="match status" value="1"/>
</dbReference>
<dbReference type="Proteomes" id="UP000266327">
    <property type="component" value="Unassembled WGS sequence"/>
</dbReference>
<dbReference type="Gene3D" id="3.20.20.100">
    <property type="entry name" value="NADP-dependent oxidoreductase domain"/>
    <property type="match status" value="1"/>
</dbReference>
<name>A0A3A3G712_9BURK</name>
<dbReference type="SUPFAM" id="SSF51430">
    <property type="entry name" value="NAD(P)-linked oxidoreductase"/>
    <property type="match status" value="1"/>
</dbReference>
<dbReference type="Pfam" id="PF00248">
    <property type="entry name" value="Aldo_ket_red"/>
    <property type="match status" value="1"/>
</dbReference>
<dbReference type="GO" id="GO:0016491">
    <property type="term" value="F:oxidoreductase activity"/>
    <property type="evidence" value="ECO:0007669"/>
    <property type="project" value="UniProtKB-KW"/>
</dbReference>
<evidence type="ECO:0000259" key="5">
    <source>
        <dbReference type="Pfam" id="PF00248"/>
    </source>
</evidence>
<evidence type="ECO:0000256" key="1">
    <source>
        <dbReference type="ARBA" id="ARBA00022857"/>
    </source>
</evidence>
<accession>A0A3A3G712</accession>
<evidence type="ECO:0000256" key="3">
    <source>
        <dbReference type="ARBA" id="ARBA00038157"/>
    </source>
</evidence>
<sequence>MQYRHLGNTDIKVSNIALGTMTWGQQNSEAEAHAQLDHAVDFGVNLIDTAEMYPVPPRPETQGRSEQYLGSWLKKSGKRDRVLIATKATGPARMPHNPRHIRGGNNHFDRAGLTTALNESLARLQTDYIDLYQLHWPDRSLNIFGKLNYTHTAQEESISIEETLDVLASFVKSGKVRYIGVSNESPWGVAQFLRAAEKLNLPRIVSIQNPYNLLNRTFEIGLAEFAFREQVGLLAYSPLAFGVLSGKYLHGVRPEGARLTLFERFSRYSNAQAQQAVQQYVGLARRHGLDPTHMALAYVNSRPFLTSNIIGATDLIQLQSNLRSMHLTLNAGILEEIEAIHTQHPNPAP</sequence>
<dbReference type="InterPro" id="IPR036812">
    <property type="entry name" value="NAD(P)_OxRdtase_dom_sf"/>
</dbReference>
<evidence type="ECO:0000256" key="4">
    <source>
        <dbReference type="ARBA" id="ARBA00070119"/>
    </source>
</evidence>
<dbReference type="AlphaFoldDB" id="A0A3A3G712"/>
<evidence type="ECO:0000313" key="7">
    <source>
        <dbReference type="Proteomes" id="UP000266327"/>
    </source>
</evidence>
<keyword evidence="7" id="KW-1185">Reference proteome</keyword>
<dbReference type="FunFam" id="3.20.20.100:FF:000005">
    <property type="entry name" value="NADP(H)-dependent aldo-keto reductase"/>
    <property type="match status" value="1"/>
</dbReference>
<comment type="similarity">
    <text evidence="3">Belongs to the aldo/keto reductase family. Aldo/keto reductase 2 subfamily.</text>
</comment>
<dbReference type="CDD" id="cd19094">
    <property type="entry name" value="AKR_Tas-like"/>
    <property type="match status" value="1"/>
</dbReference>
<dbReference type="InterPro" id="IPR023210">
    <property type="entry name" value="NADP_OxRdtase_dom"/>
</dbReference>
<evidence type="ECO:0000256" key="2">
    <source>
        <dbReference type="ARBA" id="ARBA00023002"/>
    </source>
</evidence>
<protein>
    <recommendedName>
        <fullName evidence="4">Protein tas</fullName>
    </recommendedName>
</protein>
<dbReference type="OrthoDB" id="5488419at2"/>
<evidence type="ECO:0000313" key="6">
    <source>
        <dbReference type="EMBL" id="RJG04307.1"/>
    </source>
</evidence>
<keyword evidence="2" id="KW-0560">Oxidoreductase</keyword>
<organism evidence="6 7">
    <name type="scientific">Noviherbaspirillum sedimenti</name>
    <dbReference type="NCBI Taxonomy" id="2320865"/>
    <lineage>
        <taxon>Bacteria</taxon>
        <taxon>Pseudomonadati</taxon>
        <taxon>Pseudomonadota</taxon>
        <taxon>Betaproteobacteria</taxon>
        <taxon>Burkholderiales</taxon>
        <taxon>Oxalobacteraceae</taxon>
        <taxon>Noviherbaspirillum</taxon>
    </lineage>
</organism>
<comment type="caution">
    <text evidence="6">The sequence shown here is derived from an EMBL/GenBank/DDBJ whole genome shotgun (WGS) entry which is preliminary data.</text>
</comment>
<dbReference type="EMBL" id="QYUQ01000002">
    <property type="protein sequence ID" value="RJG04307.1"/>
    <property type="molecule type" value="Genomic_DNA"/>
</dbReference>
<dbReference type="RefSeq" id="WP_119787785.1">
    <property type="nucleotide sequence ID" value="NZ_QYUQ01000002.1"/>
</dbReference>
<reference evidence="7" key="1">
    <citation type="submission" date="2018-09" db="EMBL/GenBank/DDBJ databases">
        <authorList>
            <person name="Zhu H."/>
        </authorList>
    </citation>
    <scope>NUCLEOTIDE SEQUENCE [LARGE SCALE GENOMIC DNA]</scope>
    <source>
        <strain evidence="7">K1S02-23</strain>
    </source>
</reference>
<gene>
    <name evidence="6" type="ORF">D3878_08560</name>
</gene>
<keyword evidence="1" id="KW-0521">NADP</keyword>
<dbReference type="NCBIfam" id="NF007912">
    <property type="entry name" value="PRK10625.1"/>
    <property type="match status" value="1"/>
</dbReference>
<dbReference type="PANTHER" id="PTHR43364">
    <property type="entry name" value="NADH-SPECIFIC METHYLGLYOXAL REDUCTASE-RELATED"/>
    <property type="match status" value="1"/>
</dbReference>